<keyword evidence="2" id="KW-1185">Reference proteome</keyword>
<name>A0A512PGT0_9CELL</name>
<reference evidence="1 2" key="1">
    <citation type="submission" date="2019-07" db="EMBL/GenBank/DDBJ databases">
        <title>Whole genome shotgun sequence of Cellulomonas soli NBRC 109434.</title>
        <authorList>
            <person name="Hosoyama A."/>
            <person name="Uohara A."/>
            <person name="Ohji S."/>
            <person name="Ichikawa N."/>
        </authorList>
    </citation>
    <scope>NUCLEOTIDE SEQUENCE [LARGE SCALE GENOMIC DNA]</scope>
    <source>
        <strain evidence="1 2">NBRC 109434</strain>
    </source>
</reference>
<comment type="caution">
    <text evidence="1">The sequence shown here is derived from an EMBL/GenBank/DDBJ whole genome shotgun (WGS) entry which is preliminary data.</text>
</comment>
<sequence>MRIQALIIRTGVALPPPSGPARAHHCLTEGEASLRRARVSRSRGLRILAAAAPELLAGAPTLIGLERPLPAWLLAGADRRRIIQWLEISAALHAARAQWAAQPLDRALTEAEAELRSALKSASGALHWFSDLVIDIDEYATSEHAARQVRELRDDAHSLLHEIGALTGGLFGCWLEHEDGIWFEKCETSLAHVPLGNSAGFTAVARCSICHEDASECEHLNGESYWIEVLRGNDGKCSVCGDGCDHEHGRTYRFEASAYVSEGTLREVSFVSRPRDPLARITAREIPVEELVQALGRTPSPDEKVRHHACMTYCEGMRSRPTDP</sequence>
<dbReference type="EMBL" id="BKAL01000013">
    <property type="protein sequence ID" value="GEP70410.1"/>
    <property type="molecule type" value="Genomic_DNA"/>
</dbReference>
<evidence type="ECO:0000313" key="1">
    <source>
        <dbReference type="EMBL" id="GEP70410.1"/>
    </source>
</evidence>
<dbReference type="Proteomes" id="UP000321798">
    <property type="component" value="Unassembled WGS sequence"/>
</dbReference>
<evidence type="ECO:0000313" key="2">
    <source>
        <dbReference type="Proteomes" id="UP000321798"/>
    </source>
</evidence>
<organism evidence="1 2">
    <name type="scientific">Cellulomonas soli</name>
    <dbReference type="NCBI Taxonomy" id="931535"/>
    <lineage>
        <taxon>Bacteria</taxon>
        <taxon>Bacillati</taxon>
        <taxon>Actinomycetota</taxon>
        <taxon>Actinomycetes</taxon>
        <taxon>Micrococcales</taxon>
        <taxon>Cellulomonadaceae</taxon>
        <taxon>Cellulomonas</taxon>
    </lineage>
</organism>
<accession>A0A512PGT0</accession>
<gene>
    <name evidence="1" type="ORF">CSO01_31250</name>
</gene>
<protein>
    <submittedName>
        <fullName evidence="1">Uncharacterized protein</fullName>
    </submittedName>
</protein>
<proteinExistence type="predicted"/>
<dbReference type="AlphaFoldDB" id="A0A512PGT0"/>